<proteinExistence type="predicted"/>
<sequence>MKLNRESPGPGSHPHPVWCEASAGGSDCCKCRAMLEDLKLNVSEKIFVGIQKLHIHIDTLCYFGYEQEVLNAGASDTSDDEADPVLSAFFADKCKP</sequence>
<protein>
    <submittedName>
        <fullName evidence="1">Uncharacterized protein</fullName>
    </submittedName>
</protein>
<organism evidence="1">
    <name type="scientific">marine sediment metagenome</name>
    <dbReference type="NCBI Taxonomy" id="412755"/>
    <lineage>
        <taxon>unclassified sequences</taxon>
        <taxon>metagenomes</taxon>
        <taxon>ecological metagenomes</taxon>
    </lineage>
</organism>
<gene>
    <name evidence="1" type="ORF">S03H2_58463</name>
</gene>
<evidence type="ECO:0000313" key="1">
    <source>
        <dbReference type="EMBL" id="GAH88636.1"/>
    </source>
</evidence>
<dbReference type="EMBL" id="BARU01037531">
    <property type="protein sequence ID" value="GAH88636.1"/>
    <property type="molecule type" value="Genomic_DNA"/>
</dbReference>
<comment type="caution">
    <text evidence="1">The sequence shown here is derived from an EMBL/GenBank/DDBJ whole genome shotgun (WGS) entry which is preliminary data.</text>
</comment>
<dbReference type="AlphaFoldDB" id="X1J1S5"/>
<name>X1J1S5_9ZZZZ</name>
<reference evidence="1" key="1">
    <citation type="journal article" date="2014" name="Front. Microbiol.">
        <title>High frequency of phylogenetically diverse reductive dehalogenase-homologous genes in deep subseafloor sedimentary metagenomes.</title>
        <authorList>
            <person name="Kawai M."/>
            <person name="Futagami T."/>
            <person name="Toyoda A."/>
            <person name="Takaki Y."/>
            <person name="Nishi S."/>
            <person name="Hori S."/>
            <person name="Arai W."/>
            <person name="Tsubouchi T."/>
            <person name="Morono Y."/>
            <person name="Uchiyama I."/>
            <person name="Ito T."/>
            <person name="Fujiyama A."/>
            <person name="Inagaki F."/>
            <person name="Takami H."/>
        </authorList>
    </citation>
    <scope>NUCLEOTIDE SEQUENCE</scope>
    <source>
        <strain evidence="1">Expedition CK06-06</strain>
    </source>
</reference>
<accession>X1J1S5</accession>